<dbReference type="Gene3D" id="3.90.730.10">
    <property type="entry name" value="Ribonuclease T2-like"/>
    <property type="match status" value="1"/>
</dbReference>
<accession>A0AAW0JW90</accession>
<dbReference type="SUPFAM" id="SSF55895">
    <property type="entry name" value="Ribonuclease Rh-like"/>
    <property type="match status" value="1"/>
</dbReference>
<dbReference type="GO" id="GO:0003723">
    <property type="term" value="F:RNA binding"/>
    <property type="evidence" value="ECO:0007669"/>
    <property type="project" value="InterPro"/>
</dbReference>
<protein>
    <submittedName>
        <fullName evidence="3">Extracellular ribonuclease le</fullName>
    </submittedName>
</protein>
<dbReference type="InterPro" id="IPR036430">
    <property type="entry name" value="RNase_T2-like_sf"/>
</dbReference>
<dbReference type="Pfam" id="PF00445">
    <property type="entry name" value="Ribonuclease_T2"/>
    <property type="match status" value="1"/>
</dbReference>
<dbReference type="InterPro" id="IPR001568">
    <property type="entry name" value="RNase_T2-like"/>
</dbReference>
<sequence>MTQNKVVAIQQRENPKLISAFNGFSLITMMAHTHPTAILTALSMQVSWLTLTCPSSTGSSFWSHEWEKHGTYHQ</sequence>
<evidence type="ECO:0000256" key="2">
    <source>
        <dbReference type="RuleBase" id="RU004328"/>
    </source>
</evidence>
<evidence type="ECO:0000313" key="4">
    <source>
        <dbReference type="Proteomes" id="UP000237347"/>
    </source>
</evidence>
<gene>
    <name evidence="3" type="primary">RNLE_6</name>
    <name evidence="3" type="ORF">CFP56_027509</name>
</gene>
<dbReference type="GO" id="GO:0033897">
    <property type="term" value="F:ribonuclease T2 activity"/>
    <property type="evidence" value="ECO:0007669"/>
    <property type="project" value="InterPro"/>
</dbReference>
<dbReference type="AlphaFoldDB" id="A0AAW0JW90"/>
<comment type="caution">
    <text evidence="3">The sequence shown here is derived from an EMBL/GenBank/DDBJ whole genome shotgun (WGS) entry which is preliminary data.</text>
</comment>
<proteinExistence type="inferred from homology"/>
<name>A0AAW0JW90_QUESU</name>
<organism evidence="3 4">
    <name type="scientific">Quercus suber</name>
    <name type="common">Cork oak</name>
    <dbReference type="NCBI Taxonomy" id="58331"/>
    <lineage>
        <taxon>Eukaryota</taxon>
        <taxon>Viridiplantae</taxon>
        <taxon>Streptophyta</taxon>
        <taxon>Embryophyta</taxon>
        <taxon>Tracheophyta</taxon>
        <taxon>Spermatophyta</taxon>
        <taxon>Magnoliopsida</taxon>
        <taxon>eudicotyledons</taxon>
        <taxon>Gunneridae</taxon>
        <taxon>Pentapetalae</taxon>
        <taxon>rosids</taxon>
        <taxon>fabids</taxon>
        <taxon>Fagales</taxon>
        <taxon>Fagaceae</taxon>
        <taxon>Quercus</taxon>
    </lineage>
</organism>
<keyword evidence="4" id="KW-1185">Reference proteome</keyword>
<reference evidence="3 4" key="1">
    <citation type="journal article" date="2018" name="Sci. Data">
        <title>The draft genome sequence of cork oak.</title>
        <authorList>
            <person name="Ramos A.M."/>
            <person name="Usie A."/>
            <person name="Barbosa P."/>
            <person name="Barros P.M."/>
            <person name="Capote T."/>
            <person name="Chaves I."/>
            <person name="Simoes F."/>
            <person name="Abreu I."/>
            <person name="Carrasquinho I."/>
            <person name="Faro C."/>
            <person name="Guimaraes J.B."/>
            <person name="Mendonca D."/>
            <person name="Nobrega F."/>
            <person name="Rodrigues L."/>
            <person name="Saibo N.J.M."/>
            <person name="Varela M.C."/>
            <person name="Egas C."/>
            <person name="Matos J."/>
            <person name="Miguel C.M."/>
            <person name="Oliveira M.M."/>
            <person name="Ricardo C.P."/>
            <person name="Goncalves S."/>
        </authorList>
    </citation>
    <scope>NUCLEOTIDE SEQUENCE [LARGE SCALE GENOMIC DNA]</scope>
    <source>
        <strain evidence="4">cv. HL8</strain>
    </source>
</reference>
<dbReference type="EMBL" id="PKMF04000447">
    <property type="protein sequence ID" value="KAK7831274.1"/>
    <property type="molecule type" value="Genomic_DNA"/>
</dbReference>
<evidence type="ECO:0000256" key="1">
    <source>
        <dbReference type="ARBA" id="ARBA00007469"/>
    </source>
</evidence>
<comment type="similarity">
    <text evidence="1 2">Belongs to the RNase T2 family.</text>
</comment>
<dbReference type="Proteomes" id="UP000237347">
    <property type="component" value="Unassembled WGS sequence"/>
</dbReference>
<evidence type="ECO:0000313" key="3">
    <source>
        <dbReference type="EMBL" id="KAK7831274.1"/>
    </source>
</evidence>